<dbReference type="Proteomes" id="UP000654670">
    <property type="component" value="Unassembled WGS sequence"/>
</dbReference>
<dbReference type="InterPro" id="IPR012347">
    <property type="entry name" value="Ferritin-like"/>
</dbReference>
<accession>A0A917W4M5</accession>
<comment type="caution">
    <text evidence="1">The sequence shown here is derived from an EMBL/GenBank/DDBJ whole genome shotgun (WGS) entry which is preliminary data.</text>
</comment>
<dbReference type="Pfam" id="PF11553">
    <property type="entry name" value="DUF3231"/>
    <property type="match status" value="1"/>
</dbReference>
<evidence type="ECO:0008006" key="3">
    <source>
        <dbReference type="Google" id="ProtNLM"/>
    </source>
</evidence>
<dbReference type="EMBL" id="BMOK01000016">
    <property type="protein sequence ID" value="GGL62928.1"/>
    <property type="molecule type" value="Genomic_DNA"/>
</dbReference>
<sequence length="182" mass="20285">MPNVMEIAGSAIQRLGSFVDTQKLPITIGEAMSCWTYSAYLDGVIVHEQIALNTTKDRELLQLFKDAVQVARSHKKEVNEFMKQEGIVMPEGTQDKPVSDPDAIPNGVKFSDKELINTLQINLVAAMNECALFASESVRTDIGLMFFKFQVDKMLLGQQSKKLAQKKGWFQMPPAYNSPGLD</sequence>
<organism evidence="1 2">
    <name type="scientific">Sporolactobacillus putidus</name>
    <dbReference type="NCBI Taxonomy" id="492735"/>
    <lineage>
        <taxon>Bacteria</taxon>
        <taxon>Bacillati</taxon>
        <taxon>Bacillota</taxon>
        <taxon>Bacilli</taxon>
        <taxon>Bacillales</taxon>
        <taxon>Sporolactobacillaceae</taxon>
        <taxon>Sporolactobacillus</taxon>
    </lineage>
</organism>
<reference evidence="1" key="2">
    <citation type="submission" date="2020-09" db="EMBL/GenBank/DDBJ databases">
        <authorList>
            <person name="Sun Q."/>
            <person name="Ohkuma M."/>
        </authorList>
    </citation>
    <scope>NUCLEOTIDE SEQUENCE</scope>
    <source>
        <strain evidence="1">JCM 15325</strain>
    </source>
</reference>
<evidence type="ECO:0000313" key="1">
    <source>
        <dbReference type="EMBL" id="GGL62928.1"/>
    </source>
</evidence>
<dbReference type="AlphaFoldDB" id="A0A917W4M5"/>
<keyword evidence="2" id="KW-1185">Reference proteome</keyword>
<dbReference type="RefSeq" id="WP_188804585.1">
    <property type="nucleotide sequence ID" value="NZ_BMOK01000016.1"/>
</dbReference>
<name>A0A917W4M5_9BACL</name>
<evidence type="ECO:0000313" key="2">
    <source>
        <dbReference type="Proteomes" id="UP000654670"/>
    </source>
</evidence>
<protein>
    <recommendedName>
        <fullName evidence="3">DUF3231 family protein</fullName>
    </recommendedName>
</protein>
<gene>
    <name evidence="1" type="ORF">GCM10007968_28580</name>
</gene>
<dbReference type="InterPro" id="IPR021617">
    <property type="entry name" value="DUF3231"/>
</dbReference>
<dbReference type="Gene3D" id="1.20.1260.10">
    <property type="match status" value="1"/>
</dbReference>
<proteinExistence type="predicted"/>
<reference evidence="1" key="1">
    <citation type="journal article" date="2014" name="Int. J. Syst. Evol. Microbiol.">
        <title>Complete genome sequence of Corynebacterium casei LMG S-19264T (=DSM 44701T), isolated from a smear-ripened cheese.</title>
        <authorList>
            <consortium name="US DOE Joint Genome Institute (JGI-PGF)"/>
            <person name="Walter F."/>
            <person name="Albersmeier A."/>
            <person name="Kalinowski J."/>
            <person name="Ruckert C."/>
        </authorList>
    </citation>
    <scope>NUCLEOTIDE SEQUENCE</scope>
    <source>
        <strain evidence="1">JCM 15325</strain>
    </source>
</reference>